<dbReference type="OrthoDB" id="774308at2759"/>
<evidence type="ECO:0000256" key="1">
    <source>
        <dbReference type="SAM" id="MobiDB-lite"/>
    </source>
</evidence>
<dbReference type="CDD" id="cd06410">
    <property type="entry name" value="PB1_UP2"/>
    <property type="match status" value="1"/>
</dbReference>
<feature type="compositionally biased region" description="Polar residues" evidence="1">
    <location>
        <begin position="240"/>
        <end position="255"/>
    </location>
</feature>
<comment type="caution">
    <text evidence="3">The sequence shown here is derived from an EMBL/GenBank/DDBJ whole genome shotgun (WGS) entry which is preliminary data.</text>
</comment>
<evidence type="ECO:0000259" key="2">
    <source>
        <dbReference type="SMART" id="SM00666"/>
    </source>
</evidence>
<dbReference type="AlphaFoldDB" id="A0A2U1PA86"/>
<evidence type="ECO:0000313" key="3">
    <source>
        <dbReference type="EMBL" id="PWA82671.1"/>
    </source>
</evidence>
<dbReference type="PANTHER" id="PTHR31066:SF27">
    <property type="entry name" value="EXPRESSED PROTEIN"/>
    <property type="match status" value="1"/>
</dbReference>
<feature type="region of interest" description="Disordered" evidence="1">
    <location>
        <begin position="156"/>
        <end position="184"/>
    </location>
</feature>
<feature type="domain" description="PB1" evidence="2">
    <location>
        <begin position="20"/>
        <end position="109"/>
    </location>
</feature>
<dbReference type="Gene3D" id="3.10.20.90">
    <property type="entry name" value="Phosphatidylinositol 3-kinase Catalytic Subunit, Chain A, domain 1"/>
    <property type="match status" value="1"/>
</dbReference>
<dbReference type="Proteomes" id="UP000245207">
    <property type="component" value="Unassembled WGS sequence"/>
</dbReference>
<dbReference type="STRING" id="35608.A0A2U1PA86"/>
<feature type="region of interest" description="Disordered" evidence="1">
    <location>
        <begin position="240"/>
        <end position="275"/>
    </location>
</feature>
<proteinExistence type="predicted"/>
<name>A0A2U1PA86_ARTAN</name>
<dbReference type="PANTHER" id="PTHR31066">
    <property type="entry name" value="OS05G0427100 PROTEIN-RELATED"/>
    <property type="match status" value="1"/>
</dbReference>
<dbReference type="EMBL" id="PKPP01001444">
    <property type="protein sequence ID" value="PWA82671.1"/>
    <property type="molecule type" value="Genomic_DNA"/>
</dbReference>
<dbReference type="SMART" id="SM00666">
    <property type="entry name" value="PB1"/>
    <property type="match status" value="1"/>
</dbReference>
<organism evidence="3 4">
    <name type="scientific">Artemisia annua</name>
    <name type="common">Sweet wormwood</name>
    <dbReference type="NCBI Taxonomy" id="35608"/>
    <lineage>
        <taxon>Eukaryota</taxon>
        <taxon>Viridiplantae</taxon>
        <taxon>Streptophyta</taxon>
        <taxon>Embryophyta</taxon>
        <taxon>Tracheophyta</taxon>
        <taxon>Spermatophyta</taxon>
        <taxon>Magnoliopsida</taxon>
        <taxon>eudicotyledons</taxon>
        <taxon>Gunneridae</taxon>
        <taxon>Pentapetalae</taxon>
        <taxon>asterids</taxon>
        <taxon>campanulids</taxon>
        <taxon>Asterales</taxon>
        <taxon>Asteraceae</taxon>
        <taxon>Asteroideae</taxon>
        <taxon>Anthemideae</taxon>
        <taxon>Artemisiinae</taxon>
        <taxon>Artemisia</taxon>
    </lineage>
</organism>
<feature type="compositionally biased region" description="Low complexity" evidence="1">
    <location>
        <begin position="263"/>
        <end position="274"/>
    </location>
</feature>
<keyword evidence="4" id="KW-1185">Reference proteome</keyword>
<sequence>MDPPSLRLMCSSGGRILPRPHDKTLCYIGGETRMITIKRYTSLQTLTTRLSKTLNVNFPFIVKYQLPSEDLDSLISVANEEDLANMIDEYDRVSTSTSAKRFRVFVFPGNPDRNGWVMDNPGFLSLLNGVNVNSDLLSLEDDDDEEDEIICLKEKKSGSGQDVHSVPGSPMMDTTSSFGSGSSSVVNMGKEREEIVDPFLQMGCYINQQPQEVQQKQSTGFDLISADSVLSDYTISSQLSPLANRATDPNDTPDQSPRIHTPQHQQQQQQQQIQNPPYSLSMPATQIDTHHQLQNQQLQFIHTAVPQPQYIQHQHPSGAVPVPSYYQQHPHHPPMDQQNYVYYMPARQQPQGYADAPPQGPVKTELPAGVYRAANSGSPRLMRVPSGRHNQPQYVGYSEIQQAPQSMYYAAQAMPAVSAAQYQTMMMNSSAEASLQQVRTAQR</sequence>
<dbReference type="SUPFAM" id="SSF54277">
    <property type="entry name" value="CAD &amp; PB1 domains"/>
    <property type="match status" value="1"/>
</dbReference>
<dbReference type="InterPro" id="IPR053198">
    <property type="entry name" value="Gynoecium_Dev_Regulator"/>
</dbReference>
<evidence type="ECO:0000313" key="4">
    <source>
        <dbReference type="Proteomes" id="UP000245207"/>
    </source>
</evidence>
<protein>
    <submittedName>
        <fullName evidence="3">PB1 domain-containing protein</fullName>
    </submittedName>
</protein>
<gene>
    <name evidence="3" type="ORF">CTI12_AA176430</name>
</gene>
<dbReference type="Pfam" id="PF00564">
    <property type="entry name" value="PB1"/>
    <property type="match status" value="1"/>
</dbReference>
<reference evidence="3 4" key="1">
    <citation type="journal article" date="2018" name="Mol. Plant">
        <title>The genome of Artemisia annua provides insight into the evolution of Asteraceae family and artemisinin biosynthesis.</title>
        <authorList>
            <person name="Shen Q."/>
            <person name="Zhang L."/>
            <person name="Liao Z."/>
            <person name="Wang S."/>
            <person name="Yan T."/>
            <person name="Shi P."/>
            <person name="Liu M."/>
            <person name="Fu X."/>
            <person name="Pan Q."/>
            <person name="Wang Y."/>
            <person name="Lv Z."/>
            <person name="Lu X."/>
            <person name="Zhang F."/>
            <person name="Jiang W."/>
            <person name="Ma Y."/>
            <person name="Chen M."/>
            <person name="Hao X."/>
            <person name="Li L."/>
            <person name="Tang Y."/>
            <person name="Lv G."/>
            <person name="Zhou Y."/>
            <person name="Sun X."/>
            <person name="Brodelius P.E."/>
            <person name="Rose J.K.C."/>
            <person name="Tang K."/>
        </authorList>
    </citation>
    <scope>NUCLEOTIDE SEQUENCE [LARGE SCALE GENOMIC DNA]</scope>
    <source>
        <strain evidence="4">cv. Huhao1</strain>
        <tissue evidence="3">Leaf</tissue>
    </source>
</reference>
<accession>A0A2U1PA86</accession>
<dbReference type="InterPro" id="IPR000270">
    <property type="entry name" value="PB1_dom"/>
</dbReference>